<reference evidence="2 3" key="1">
    <citation type="submission" date="2018-01" db="EMBL/GenBank/DDBJ databases">
        <title>Whole genome sequence of Melissococcus plutonius DAT561.</title>
        <authorList>
            <person name="Okumura K."/>
            <person name="Takamatsu D."/>
            <person name="Okura M."/>
        </authorList>
    </citation>
    <scope>NUCLEOTIDE SEQUENCE [LARGE SCALE GENOMIC DNA]</scope>
    <source>
        <strain evidence="2 3">DAT561</strain>
        <plasmid evidence="3">pmp1 dat561 dna</plasmid>
    </source>
</reference>
<dbReference type="InterPro" id="IPR053163">
    <property type="entry name" value="HTH-type_regulator_Rgg"/>
</dbReference>
<accession>A0A2Z5Y4W5</accession>
<dbReference type="InterPro" id="IPR010982">
    <property type="entry name" value="Lambda_DNA-bd_dom_sf"/>
</dbReference>
<organism evidence="2 3">
    <name type="scientific">Melissococcus plutonius</name>
    <dbReference type="NCBI Taxonomy" id="33970"/>
    <lineage>
        <taxon>Bacteria</taxon>
        <taxon>Bacillati</taxon>
        <taxon>Bacillota</taxon>
        <taxon>Bacilli</taxon>
        <taxon>Lactobacillales</taxon>
        <taxon>Enterococcaceae</taxon>
        <taxon>Melissococcus</taxon>
    </lineage>
</organism>
<sequence>MDIIETLKFFRKNLRLKQSDMITSKTVYNNIENNKTNLTIDNFIKIITKFNITPDEFFAAVGNWNNTKINEIEKHFNKCCNDPSFKIEKDKLIVDFLWLNKKTNKSTAELSAYINIKLYFGSLWEEIPTVNEQDIKTIQQLLLNKTFYSYYDYCLFTNTALLFDNKEQDILLSKMYPIKYPDKRNYKTLHAAYLIFPNLITEKLYEKNYTKAREYINLGKMHALSEQHLFLRLQINYFDILQNYLVKGKKADYSKLLKFIYVIKEIYGKDTAKIYEKELEDLLMKVPLNTKLIQKLEVNLSK</sequence>
<dbReference type="Gene3D" id="1.10.260.40">
    <property type="entry name" value="lambda repressor-like DNA-binding domains"/>
    <property type="match status" value="1"/>
</dbReference>
<dbReference type="Proteomes" id="UP000269226">
    <property type="component" value="Plasmid pMP1"/>
</dbReference>
<keyword evidence="2" id="KW-0614">Plasmid</keyword>
<gene>
    <name evidence="2" type="ORF">DAT561_p1141</name>
</gene>
<proteinExistence type="predicted"/>
<dbReference type="Pfam" id="PF21259">
    <property type="entry name" value="Rgg_C"/>
    <property type="match status" value="1"/>
</dbReference>
<dbReference type="Pfam" id="PF01381">
    <property type="entry name" value="HTH_3"/>
    <property type="match status" value="1"/>
</dbReference>
<evidence type="ECO:0000313" key="3">
    <source>
        <dbReference type="Proteomes" id="UP000269226"/>
    </source>
</evidence>
<dbReference type="SUPFAM" id="SSF47413">
    <property type="entry name" value="lambda repressor-like DNA-binding domains"/>
    <property type="match status" value="1"/>
</dbReference>
<dbReference type="CDD" id="cd00093">
    <property type="entry name" value="HTH_XRE"/>
    <property type="match status" value="1"/>
</dbReference>
<dbReference type="SUPFAM" id="SSF48452">
    <property type="entry name" value="TPR-like"/>
    <property type="match status" value="1"/>
</dbReference>
<dbReference type="PANTHER" id="PTHR37038">
    <property type="entry name" value="TRANSCRIPTIONAL REGULATOR-RELATED"/>
    <property type="match status" value="1"/>
</dbReference>
<geneLocation type="plasmid" evidence="3">
    <name>pmp1 dat561 dna</name>
</geneLocation>
<dbReference type="InterPro" id="IPR001387">
    <property type="entry name" value="Cro/C1-type_HTH"/>
</dbReference>
<name>A0A2Z5Y4W5_9ENTE</name>
<dbReference type="InterPro" id="IPR011990">
    <property type="entry name" value="TPR-like_helical_dom_sf"/>
</dbReference>
<dbReference type="InterPro" id="IPR010057">
    <property type="entry name" value="Transcription_activator_Rgg_C"/>
</dbReference>
<dbReference type="GO" id="GO:0003677">
    <property type="term" value="F:DNA binding"/>
    <property type="evidence" value="ECO:0007669"/>
    <property type="project" value="InterPro"/>
</dbReference>
<dbReference type="Gene3D" id="1.25.40.400">
    <property type="match status" value="1"/>
</dbReference>
<dbReference type="PROSITE" id="PS50943">
    <property type="entry name" value="HTH_CROC1"/>
    <property type="match status" value="1"/>
</dbReference>
<dbReference type="AlphaFoldDB" id="A0A2Z5Y4W5"/>
<dbReference type="GeneID" id="39499675"/>
<protein>
    <recommendedName>
        <fullName evidence="1">HTH cro/C1-type domain-containing protein</fullName>
    </recommendedName>
</protein>
<dbReference type="RefSeq" id="WP_126347317.1">
    <property type="nucleotide sequence ID" value="NZ_AP018493.1"/>
</dbReference>
<dbReference type="NCBIfam" id="TIGR01716">
    <property type="entry name" value="RGG_Cterm"/>
    <property type="match status" value="1"/>
</dbReference>
<dbReference type="EMBL" id="AP018493">
    <property type="protein sequence ID" value="BBC61841.1"/>
    <property type="molecule type" value="Genomic_DNA"/>
</dbReference>
<feature type="domain" description="HTH cro/C1-type" evidence="1">
    <location>
        <begin position="24"/>
        <end position="57"/>
    </location>
</feature>
<evidence type="ECO:0000313" key="2">
    <source>
        <dbReference type="EMBL" id="BBC61841.1"/>
    </source>
</evidence>
<evidence type="ECO:0000259" key="1">
    <source>
        <dbReference type="PROSITE" id="PS50943"/>
    </source>
</evidence>